<name>A0A0H5R4L5_9EUKA</name>
<evidence type="ECO:0000256" key="1">
    <source>
        <dbReference type="ARBA" id="ARBA00001182"/>
    </source>
</evidence>
<organism evidence="11">
    <name type="scientific">Spongospora subterranea</name>
    <dbReference type="NCBI Taxonomy" id="70186"/>
    <lineage>
        <taxon>Eukaryota</taxon>
        <taxon>Sar</taxon>
        <taxon>Rhizaria</taxon>
        <taxon>Endomyxa</taxon>
        <taxon>Phytomyxea</taxon>
        <taxon>Plasmodiophorida</taxon>
        <taxon>Plasmodiophoridae</taxon>
        <taxon>Spongospora</taxon>
    </lineage>
</organism>
<evidence type="ECO:0000256" key="8">
    <source>
        <dbReference type="SAM" id="MobiDB-lite"/>
    </source>
</evidence>
<dbReference type="Pfam" id="PF00085">
    <property type="entry name" value="Thioredoxin"/>
    <property type="match status" value="2"/>
</dbReference>
<dbReference type="PANTHER" id="PTHR18929:SF132">
    <property type="entry name" value="PROTEIN DISULFIDE-ISOMERASE A3"/>
    <property type="match status" value="1"/>
</dbReference>
<dbReference type="PROSITE" id="PS51352">
    <property type="entry name" value="THIOREDOXIN_2"/>
    <property type="match status" value="1"/>
</dbReference>
<evidence type="ECO:0000256" key="3">
    <source>
        <dbReference type="ARBA" id="ARBA00006347"/>
    </source>
</evidence>
<dbReference type="InterPro" id="IPR017937">
    <property type="entry name" value="Thioredoxin_CS"/>
</dbReference>
<keyword evidence="9" id="KW-1133">Transmembrane helix</keyword>
<dbReference type="CDD" id="cd02995">
    <property type="entry name" value="PDI_a_PDI_a'_C"/>
    <property type="match status" value="1"/>
</dbReference>
<feature type="transmembrane region" description="Helical" evidence="9">
    <location>
        <begin position="12"/>
        <end position="33"/>
    </location>
</feature>
<evidence type="ECO:0000259" key="10">
    <source>
        <dbReference type="PROSITE" id="PS51352"/>
    </source>
</evidence>
<reference evidence="11" key="1">
    <citation type="submission" date="2015-04" db="EMBL/GenBank/DDBJ databases">
        <title>The genome sequence of the plant pathogenic Rhizarian Plasmodiophora brassicae reveals insights in its biotrophic life cycle and the origin of chitin synthesis.</title>
        <authorList>
            <person name="Schwelm A."/>
            <person name="Fogelqvist J."/>
            <person name="Knaust A."/>
            <person name="Julke S."/>
            <person name="Lilja T."/>
            <person name="Dhandapani V."/>
            <person name="Bonilla-Rosso G."/>
            <person name="Karlsson M."/>
            <person name="Shevchenko A."/>
            <person name="Choi S.R."/>
            <person name="Kim H.G."/>
            <person name="Park J.Y."/>
            <person name="Lim Y.P."/>
            <person name="Ludwig-Muller J."/>
            <person name="Dixelius C."/>
        </authorList>
    </citation>
    <scope>NUCLEOTIDE SEQUENCE</scope>
    <source>
        <tissue evidence="11">Potato root galls</tissue>
    </source>
</reference>
<evidence type="ECO:0000256" key="9">
    <source>
        <dbReference type="SAM" id="Phobius"/>
    </source>
</evidence>
<keyword evidence="7" id="KW-0676">Redox-active center</keyword>
<dbReference type="AlphaFoldDB" id="A0A0H5R4L5"/>
<evidence type="ECO:0000256" key="2">
    <source>
        <dbReference type="ARBA" id="ARBA00004319"/>
    </source>
</evidence>
<keyword evidence="9" id="KW-0472">Membrane</keyword>
<protein>
    <recommendedName>
        <fullName evidence="4">protein disulfide-isomerase</fullName>
        <ecNumber evidence="4">5.3.4.1</ecNumber>
    </recommendedName>
</protein>
<comment type="subcellular location">
    <subcellularLocation>
        <location evidence="2">Endoplasmic reticulum lumen</location>
    </subcellularLocation>
</comment>
<sequence>LIRAHCALRLVLTMNVFTWALAPLAVAVAAIILSTASEAHVVKITSSNLDSVLKDNENVVMAFLKFSDKSSKNVALQFQRAAEQMDHEDVHLATVDCEVEAQVCDKFGVKSYPHIKTFKKAEPSDFYDNLKDDAIVSFAKQLSDPPIVSDLKTADEVKNFTKQHSAVIAFVGEKDDESVDAVTAVASGMAPRVSFAVAPSELLNQVWGGNASESGPTVLLYVPFQKKPVQFTGKECTVDTIKSFINSESFPIVDQISAQNYKLYVERNIPIVWTFLENNDKLHDNIAKLKEAAVDSKGSLSWVWLDAQEFAKHAEGMGVSSDKWPGVVVEDQSTKKKYLFSNDAEFSGPSLSAWAAMVLDGKVDPFMKSEAIPENHQEPWTKVVGKNYNDIVMDDKVDVVLTIHAPWCGHCQKMKPAIEALAVKLKDIKSVVVAMVDGSSNDVPYSFKGFPTVVMFPAGSKSSPIEYQGDRSLASISEFVASHTTSSDVNEKLSSTSEEVASEAEKDEL</sequence>
<dbReference type="Pfam" id="PF13848">
    <property type="entry name" value="Thioredoxin_6"/>
    <property type="match status" value="1"/>
</dbReference>
<dbReference type="GO" id="GO:0003756">
    <property type="term" value="F:protein disulfide isomerase activity"/>
    <property type="evidence" value="ECO:0007669"/>
    <property type="project" value="UniProtKB-EC"/>
</dbReference>
<keyword evidence="6" id="KW-0413">Isomerase</keyword>
<dbReference type="InterPro" id="IPR013766">
    <property type="entry name" value="Thioredoxin_domain"/>
</dbReference>
<accession>A0A0H5R4L5</accession>
<evidence type="ECO:0000256" key="5">
    <source>
        <dbReference type="ARBA" id="ARBA00022824"/>
    </source>
</evidence>
<dbReference type="GO" id="GO:0034976">
    <property type="term" value="P:response to endoplasmic reticulum stress"/>
    <property type="evidence" value="ECO:0007669"/>
    <property type="project" value="TreeGrafter"/>
</dbReference>
<feature type="region of interest" description="Disordered" evidence="8">
    <location>
        <begin position="483"/>
        <end position="509"/>
    </location>
</feature>
<keyword evidence="5" id="KW-0256">Endoplasmic reticulum</keyword>
<comment type="catalytic activity">
    <reaction evidence="1">
        <text>Catalyzes the rearrangement of -S-S- bonds in proteins.</text>
        <dbReference type="EC" id="5.3.4.1"/>
    </reaction>
</comment>
<dbReference type="InterPro" id="IPR036249">
    <property type="entry name" value="Thioredoxin-like_sf"/>
</dbReference>
<dbReference type="SUPFAM" id="SSF52833">
    <property type="entry name" value="Thioredoxin-like"/>
    <property type="match status" value="4"/>
</dbReference>
<comment type="similarity">
    <text evidence="3">Belongs to the protein disulfide isomerase family.</text>
</comment>
<evidence type="ECO:0000256" key="7">
    <source>
        <dbReference type="ARBA" id="ARBA00023284"/>
    </source>
</evidence>
<dbReference type="CDD" id="cd02981">
    <property type="entry name" value="PDI_b_family"/>
    <property type="match status" value="1"/>
</dbReference>
<dbReference type="Gene3D" id="3.40.30.10">
    <property type="entry name" value="Glutaredoxin"/>
    <property type="match status" value="4"/>
</dbReference>
<dbReference type="GO" id="GO:0006457">
    <property type="term" value="P:protein folding"/>
    <property type="evidence" value="ECO:0007669"/>
    <property type="project" value="TreeGrafter"/>
</dbReference>
<dbReference type="EMBL" id="HACM01008389">
    <property type="protein sequence ID" value="CRZ08831.1"/>
    <property type="molecule type" value="Transcribed_RNA"/>
</dbReference>
<keyword evidence="9" id="KW-0812">Transmembrane</keyword>
<dbReference type="GO" id="GO:0005788">
    <property type="term" value="C:endoplasmic reticulum lumen"/>
    <property type="evidence" value="ECO:0007669"/>
    <property type="project" value="UniProtKB-SubCell"/>
</dbReference>
<dbReference type="PANTHER" id="PTHR18929">
    <property type="entry name" value="PROTEIN DISULFIDE ISOMERASE"/>
    <property type="match status" value="1"/>
</dbReference>
<dbReference type="CDD" id="cd02982">
    <property type="entry name" value="PDI_b'_family"/>
    <property type="match status" value="1"/>
</dbReference>
<feature type="non-terminal residue" evidence="11">
    <location>
        <position position="1"/>
    </location>
</feature>
<evidence type="ECO:0000256" key="4">
    <source>
        <dbReference type="ARBA" id="ARBA00012723"/>
    </source>
</evidence>
<evidence type="ECO:0000313" key="11">
    <source>
        <dbReference type="EMBL" id="CRZ08831.1"/>
    </source>
</evidence>
<dbReference type="EC" id="5.3.4.1" evidence="4"/>
<evidence type="ECO:0000256" key="6">
    <source>
        <dbReference type="ARBA" id="ARBA00023235"/>
    </source>
</evidence>
<proteinExistence type="inferred from homology"/>
<dbReference type="CDD" id="cd02961">
    <property type="entry name" value="PDI_a_family"/>
    <property type="match status" value="1"/>
</dbReference>
<feature type="compositionally biased region" description="Acidic residues" evidence="8">
    <location>
        <begin position="500"/>
        <end position="509"/>
    </location>
</feature>
<dbReference type="PROSITE" id="PS00194">
    <property type="entry name" value="THIOREDOXIN_1"/>
    <property type="match status" value="1"/>
</dbReference>
<feature type="domain" description="Thioredoxin" evidence="10">
    <location>
        <begin position="358"/>
        <end position="485"/>
    </location>
</feature>